<name>B7Q0A2_IXOSC</name>
<evidence type="ECO:0000313" key="4">
    <source>
        <dbReference type="EnsemblMetazoa" id="ISCW009896-PA"/>
    </source>
</evidence>
<keyword evidence="2" id="KW-0812">Transmembrane</keyword>
<dbReference type="InterPro" id="IPR051359">
    <property type="entry name" value="CaCA_antiporter"/>
</dbReference>
<reference evidence="4" key="2">
    <citation type="submission" date="2020-05" db="UniProtKB">
        <authorList>
            <consortium name="EnsemblMetazoa"/>
        </authorList>
    </citation>
    <scope>IDENTIFICATION</scope>
    <source>
        <strain evidence="4">wikel</strain>
    </source>
</reference>
<sequence length="150" mass="16860">MARCAGIFVTCIVAGSICLTQDFSVMERPFLRDVIFYIGATYWAFFLFYSREITIYHSVGFIVLYIAFILVVVLSRLIYQRFNESEAGEAANSSAAARPGPQTWADTLLRKFKEGLCASAKDPPAQAKNCKMFNNNTMDDAEMGVVLRRK</sequence>
<evidence type="ECO:0000313" key="3">
    <source>
        <dbReference type="EMBL" id="EEC12274.1"/>
    </source>
</evidence>
<dbReference type="Proteomes" id="UP000001555">
    <property type="component" value="Unassembled WGS sequence"/>
</dbReference>
<dbReference type="VEuPathDB" id="VectorBase:ISCP_001755"/>
<dbReference type="AlphaFoldDB" id="B7Q0A2"/>
<dbReference type="EnsemblMetazoa" id="ISCW009896-RA">
    <property type="protein sequence ID" value="ISCW009896-PA"/>
    <property type="gene ID" value="ISCW009896"/>
</dbReference>
<reference evidence="3 5" key="1">
    <citation type="submission" date="2008-03" db="EMBL/GenBank/DDBJ databases">
        <title>Annotation of Ixodes scapularis.</title>
        <authorList>
            <consortium name="Ixodes scapularis Genome Project Consortium"/>
            <person name="Caler E."/>
            <person name="Hannick L.I."/>
            <person name="Bidwell S."/>
            <person name="Joardar V."/>
            <person name="Thiagarajan M."/>
            <person name="Amedeo P."/>
            <person name="Galinsky K.J."/>
            <person name="Schobel S."/>
            <person name="Inman J."/>
            <person name="Hostetler J."/>
            <person name="Miller J."/>
            <person name="Hammond M."/>
            <person name="Megy K."/>
            <person name="Lawson D."/>
            <person name="Kodira C."/>
            <person name="Sutton G."/>
            <person name="Meyer J."/>
            <person name="Hill C.A."/>
            <person name="Birren B."/>
            <person name="Nene V."/>
            <person name="Collins F."/>
            <person name="Alarcon-Chaidez F."/>
            <person name="Wikel S."/>
            <person name="Strausberg R."/>
        </authorList>
    </citation>
    <scope>NUCLEOTIDE SEQUENCE [LARGE SCALE GENOMIC DNA]</scope>
    <source>
        <strain evidence="5">Wikel</strain>
        <strain evidence="3">Wikel colony</strain>
    </source>
</reference>
<dbReference type="EMBL" id="ABJB010471436">
    <property type="status" value="NOT_ANNOTATED_CDS"/>
    <property type="molecule type" value="Genomic_DNA"/>
</dbReference>
<feature type="transmembrane region" description="Helical" evidence="2">
    <location>
        <begin position="61"/>
        <end position="79"/>
    </location>
</feature>
<protein>
    <submittedName>
        <fullName evidence="3 4">Uncharacterized protein</fullName>
    </submittedName>
</protein>
<dbReference type="VEuPathDB" id="VectorBase:ISCW009896"/>
<dbReference type="Gene3D" id="1.20.1420.30">
    <property type="entry name" value="NCX, central ion-binding region"/>
    <property type="match status" value="1"/>
</dbReference>
<evidence type="ECO:0000256" key="1">
    <source>
        <dbReference type="ARBA" id="ARBA00022448"/>
    </source>
</evidence>
<feature type="transmembrane region" description="Helical" evidence="2">
    <location>
        <begin position="30"/>
        <end position="49"/>
    </location>
</feature>
<dbReference type="PANTHER" id="PTHR12266:SF0">
    <property type="entry name" value="MITOCHONDRIAL SODIUM_CALCIUM EXCHANGER PROTEIN"/>
    <property type="match status" value="1"/>
</dbReference>
<dbReference type="InterPro" id="IPR044880">
    <property type="entry name" value="NCX_ion-bd_dom_sf"/>
</dbReference>
<accession>B7Q0A2</accession>
<dbReference type="HOGENOM" id="CLU_1742575_0_0_1"/>
<dbReference type="EMBL" id="DS831428">
    <property type="protein sequence ID" value="EEC12274.1"/>
    <property type="molecule type" value="Genomic_DNA"/>
</dbReference>
<proteinExistence type="predicted"/>
<dbReference type="PANTHER" id="PTHR12266">
    <property type="entry name" value="NA+/CA2+ K+ INDEPENDENT EXCHANGER"/>
    <property type="match status" value="1"/>
</dbReference>
<dbReference type="InParanoid" id="B7Q0A2"/>
<dbReference type="EMBL" id="ABJB011024934">
    <property type="status" value="NOT_ANNOTATED_CDS"/>
    <property type="molecule type" value="Genomic_DNA"/>
</dbReference>
<keyword evidence="5" id="KW-1185">Reference proteome</keyword>
<dbReference type="OrthoDB" id="407410at2759"/>
<evidence type="ECO:0000256" key="2">
    <source>
        <dbReference type="SAM" id="Phobius"/>
    </source>
</evidence>
<dbReference type="VEuPathDB" id="VectorBase:ISCI009896"/>
<dbReference type="PaxDb" id="6945-B7Q0A2"/>
<keyword evidence="1" id="KW-0813">Transport</keyword>
<gene>
    <name evidence="3" type="ORF">IscW_ISCW009896</name>
</gene>
<evidence type="ECO:0000313" key="5">
    <source>
        <dbReference type="Proteomes" id="UP000001555"/>
    </source>
</evidence>
<keyword evidence="2" id="KW-1133">Transmembrane helix</keyword>
<keyword evidence="2" id="KW-0472">Membrane</keyword>
<organism>
    <name type="scientific">Ixodes scapularis</name>
    <name type="common">Black-legged tick</name>
    <name type="synonym">Deer tick</name>
    <dbReference type="NCBI Taxonomy" id="6945"/>
    <lineage>
        <taxon>Eukaryota</taxon>
        <taxon>Metazoa</taxon>
        <taxon>Ecdysozoa</taxon>
        <taxon>Arthropoda</taxon>
        <taxon>Chelicerata</taxon>
        <taxon>Arachnida</taxon>
        <taxon>Acari</taxon>
        <taxon>Parasitiformes</taxon>
        <taxon>Ixodida</taxon>
        <taxon>Ixodoidea</taxon>
        <taxon>Ixodidae</taxon>
        <taxon>Ixodinae</taxon>
        <taxon>Ixodes</taxon>
    </lineage>
</organism>